<dbReference type="EMBL" id="CP074371">
    <property type="protein sequence ID" value="QVI22441.1"/>
    <property type="molecule type" value="Genomic_DNA"/>
</dbReference>
<dbReference type="Proteomes" id="UP000683310">
    <property type="component" value="Chromosome"/>
</dbReference>
<dbReference type="CDD" id="cd04301">
    <property type="entry name" value="NAT_SF"/>
    <property type="match status" value="1"/>
</dbReference>
<protein>
    <submittedName>
        <fullName evidence="4">GNAT family N-acetyltransferase</fullName>
    </submittedName>
</protein>
<accession>A0ABX8CSY8</accession>
<keyword evidence="1" id="KW-0808">Transferase</keyword>
<evidence type="ECO:0000259" key="3">
    <source>
        <dbReference type="PROSITE" id="PS51186"/>
    </source>
</evidence>
<dbReference type="PROSITE" id="PS51186">
    <property type="entry name" value="GNAT"/>
    <property type="match status" value="1"/>
</dbReference>
<evidence type="ECO:0000256" key="1">
    <source>
        <dbReference type="ARBA" id="ARBA00022679"/>
    </source>
</evidence>
<organism evidence="4 5">
    <name type="scientific">Nocardia tengchongensis</name>
    <dbReference type="NCBI Taxonomy" id="2055889"/>
    <lineage>
        <taxon>Bacteria</taxon>
        <taxon>Bacillati</taxon>
        <taxon>Actinomycetota</taxon>
        <taxon>Actinomycetes</taxon>
        <taxon>Mycobacteriales</taxon>
        <taxon>Nocardiaceae</taxon>
        <taxon>Nocardia</taxon>
    </lineage>
</organism>
<keyword evidence="5" id="KW-1185">Reference proteome</keyword>
<evidence type="ECO:0000313" key="4">
    <source>
        <dbReference type="EMBL" id="QVI22441.1"/>
    </source>
</evidence>
<keyword evidence="2" id="KW-0012">Acyltransferase</keyword>
<dbReference type="Pfam" id="PF13673">
    <property type="entry name" value="Acetyltransf_10"/>
    <property type="match status" value="1"/>
</dbReference>
<gene>
    <name evidence="4" type="ORF">KHQ06_05075</name>
</gene>
<dbReference type="SUPFAM" id="SSF55729">
    <property type="entry name" value="Acyl-CoA N-acyltransferases (Nat)"/>
    <property type="match status" value="1"/>
</dbReference>
<dbReference type="InterPro" id="IPR050832">
    <property type="entry name" value="Bact_Acetyltransf"/>
</dbReference>
<proteinExistence type="predicted"/>
<dbReference type="PANTHER" id="PTHR43877">
    <property type="entry name" value="AMINOALKYLPHOSPHONATE N-ACETYLTRANSFERASE-RELATED-RELATED"/>
    <property type="match status" value="1"/>
</dbReference>
<feature type="domain" description="N-acetyltransferase" evidence="3">
    <location>
        <begin position="2"/>
        <end position="142"/>
    </location>
</feature>
<name>A0ABX8CSY8_9NOCA</name>
<dbReference type="InterPro" id="IPR016181">
    <property type="entry name" value="Acyl_CoA_acyltransferase"/>
</dbReference>
<evidence type="ECO:0000313" key="5">
    <source>
        <dbReference type="Proteomes" id="UP000683310"/>
    </source>
</evidence>
<sequence>MIEVVTVSTEQELADAYAVRLQVFVDEQGVPEEIEIDELDEVADHFLGRVDDKPAGAARLLVRDGVGVLGRLAVLAETRGTGLGAALVRAIEERARARGLAAIELHSQTHAVGFYEKLGYRTFGEIGMDAGIPHIWMRRSLTE</sequence>
<dbReference type="Gene3D" id="3.40.630.30">
    <property type="match status" value="1"/>
</dbReference>
<dbReference type="InterPro" id="IPR000182">
    <property type="entry name" value="GNAT_dom"/>
</dbReference>
<dbReference type="RefSeq" id="WP_213558523.1">
    <property type="nucleotide sequence ID" value="NZ_JBHZDI010000055.1"/>
</dbReference>
<reference evidence="4 5" key="1">
    <citation type="submission" date="2021-04" db="EMBL/GenBank/DDBJ databases">
        <title>Nocardia tengchongensis.</title>
        <authorList>
            <person name="Zhuang k."/>
            <person name="Ran Y."/>
            <person name="Li W."/>
        </authorList>
    </citation>
    <scope>NUCLEOTIDE SEQUENCE [LARGE SCALE GENOMIC DNA]</scope>
    <source>
        <strain evidence="4 5">CFH S0057</strain>
    </source>
</reference>
<evidence type="ECO:0000256" key="2">
    <source>
        <dbReference type="ARBA" id="ARBA00023315"/>
    </source>
</evidence>